<dbReference type="Gene3D" id="1.10.8.260">
    <property type="entry name" value="HI0933 insert domain-like"/>
    <property type="match status" value="1"/>
</dbReference>
<dbReference type="SUPFAM" id="SSF51905">
    <property type="entry name" value="FAD/NAD(P)-binding domain"/>
    <property type="match status" value="1"/>
</dbReference>
<evidence type="ECO:0000256" key="2">
    <source>
        <dbReference type="ARBA" id="ARBA00022630"/>
    </source>
</evidence>
<dbReference type="EMBL" id="VULY01000018">
    <property type="protein sequence ID" value="MSR92862.1"/>
    <property type="molecule type" value="Genomic_DNA"/>
</dbReference>
<dbReference type="SUPFAM" id="SSF160996">
    <property type="entry name" value="HI0933 insert domain-like"/>
    <property type="match status" value="1"/>
</dbReference>
<evidence type="ECO:0000313" key="6">
    <source>
        <dbReference type="EMBL" id="MSR92862.1"/>
    </source>
</evidence>
<dbReference type="InterPro" id="IPR023166">
    <property type="entry name" value="BaiN-like_dom_sf"/>
</dbReference>
<keyword evidence="7" id="KW-1185">Reference proteome</keyword>
<evidence type="ECO:0000313" key="7">
    <source>
        <dbReference type="Proteomes" id="UP000434409"/>
    </source>
</evidence>
<dbReference type="InterPro" id="IPR036188">
    <property type="entry name" value="FAD/NAD-bd_sf"/>
</dbReference>
<accession>A0A6N7V0P5</accession>
<keyword evidence="3" id="KW-0274">FAD</keyword>
<proteinExistence type="predicted"/>
<dbReference type="RefSeq" id="WP_154475409.1">
    <property type="nucleotide sequence ID" value="NZ_VULY01000018.1"/>
</dbReference>
<protein>
    <submittedName>
        <fullName evidence="6">Aminoacetone oxidase family FAD-binding enzyme</fullName>
    </submittedName>
</protein>
<comment type="caution">
    <text evidence="6">The sequence shown here is derived from an EMBL/GenBank/DDBJ whole genome shotgun (WGS) entry which is preliminary data.</text>
</comment>
<evidence type="ECO:0000256" key="1">
    <source>
        <dbReference type="ARBA" id="ARBA00001974"/>
    </source>
</evidence>
<organism evidence="6 7">
    <name type="scientific">Suipraeoptans intestinalis</name>
    <dbReference type="NCBI Taxonomy" id="2606628"/>
    <lineage>
        <taxon>Bacteria</taxon>
        <taxon>Bacillati</taxon>
        <taxon>Bacillota</taxon>
        <taxon>Clostridia</taxon>
        <taxon>Lachnospirales</taxon>
        <taxon>Lachnospiraceae</taxon>
        <taxon>Suipraeoptans</taxon>
    </lineage>
</organism>
<feature type="domain" description="RsdA/BaiN/AoA(So)-like insert" evidence="5">
    <location>
        <begin position="188"/>
        <end position="349"/>
    </location>
</feature>
<name>A0A6N7V0P5_9FIRM</name>
<evidence type="ECO:0000259" key="5">
    <source>
        <dbReference type="Pfam" id="PF22780"/>
    </source>
</evidence>
<sequence>MKRIIIVGGGASGMAAAISALRRAPHMEVIVLEQKETLGKKIPATGNGRCNLTNRKLDWTFYRGENPAFVKAGLERFGCRETERFFSLLGLSLKDRGEYVYPRNDQALAVLLLLQKELQRLGARVYTGLSVVSVKKAGKGYQILTTGEEFWGDCVILSTGGCASPVHGSNGSGFQLLRKLGHRIVPPVPALVPLEIRKFPFFRAAGVRTEGKVSLYCANVLQGEDRGEIQITKTGISGIPVFQISRYAARGLAERKPVTVKLDLLPEWSEEEFRNLIRNRKKEETATAEDLLLGLFHQRLLSSLCFLAGITPAERIAKWSGEKTEALIRVCKSSTLTVEKTKGFEGAQVCAGGADTSEIREDTMESKKYPGLYITGELQDIDGMCGGYNLQWAWTSGFLAGDAAAKALVKKESREHFEKSGKRKKI</sequence>
<comment type="cofactor">
    <cofactor evidence="1">
        <name>FAD</name>
        <dbReference type="ChEBI" id="CHEBI:57692"/>
    </cofactor>
</comment>
<dbReference type="AlphaFoldDB" id="A0A6N7V0P5"/>
<dbReference type="InterPro" id="IPR057661">
    <property type="entry name" value="RsdA/BaiN/AoA(So)_Rossmann"/>
</dbReference>
<keyword evidence="2" id="KW-0285">Flavoprotein</keyword>
<reference evidence="6 7" key="1">
    <citation type="submission" date="2019-08" db="EMBL/GenBank/DDBJ databases">
        <title>In-depth cultivation of the pig gut microbiome towards novel bacterial diversity and tailored functional studies.</title>
        <authorList>
            <person name="Wylensek D."/>
            <person name="Hitch T.C.A."/>
            <person name="Clavel T."/>
        </authorList>
    </citation>
    <scope>NUCLEOTIDE SEQUENCE [LARGE SCALE GENOMIC DNA]</scope>
    <source>
        <strain evidence="6 7">68-1-5</strain>
    </source>
</reference>
<dbReference type="InterPro" id="IPR055178">
    <property type="entry name" value="RsdA/BaiN/AoA(So)-like_dom"/>
</dbReference>
<dbReference type="Gene3D" id="2.40.30.10">
    <property type="entry name" value="Translation factors"/>
    <property type="match status" value="1"/>
</dbReference>
<gene>
    <name evidence="6" type="ORF">FYJ34_00880</name>
</gene>
<dbReference type="PANTHER" id="PTHR42887">
    <property type="entry name" value="OS12G0638800 PROTEIN"/>
    <property type="match status" value="1"/>
</dbReference>
<evidence type="ECO:0000256" key="3">
    <source>
        <dbReference type="ARBA" id="ARBA00022827"/>
    </source>
</evidence>
<dbReference type="Gene3D" id="3.50.50.60">
    <property type="entry name" value="FAD/NAD(P)-binding domain"/>
    <property type="match status" value="1"/>
</dbReference>
<dbReference type="Proteomes" id="UP000434409">
    <property type="component" value="Unassembled WGS sequence"/>
</dbReference>
<evidence type="ECO:0000259" key="4">
    <source>
        <dbReference type="Pfam" id="PF03486"/>
    </source>
</evidence>
<dbReference type="Pfam" id="PF22780">
    <property type="entry name" value="HI0933_like_1st"/>
    <property type="match status" value="1"/>
</dbReference>
<dbReference type="NCBIfam" id="TIGR00275">
    <property type="entry name" value="aminoacetone oxidase family FAD-binding enzyme"/>
    <property type="match status" value="1"/>
</dbReference>
<dbReference type="PANTHER" id="PTHR42887:SF2">
    <property type="entry name" value="OS12G0638800 PROTEIN"/>
    <property type="match status" value="1"/>
</dbReference>
<dbReference type="InterPro" id="IPR004792">
    <property type="entry name" value="BaiN-like"/>
</dbReference>
<dbReference type="Pfam" id="PF03486">
    <property type="entry name" value="HI0933_like"/>
    <property type="match status" value="1"/>
</dbReference>
<dbReference type="PRINTS" id="PR00368">
    <property type="entry name" value="FADPNR"/>
</dbReference>
<feature type="domain" description="RsdA/BaiN/AoA(So)-like Rossmann fold-like" evidence="4">
    <location>
        <begin position="3"/>
        <end position="402"/>
    </location>
</feature>